<reference evidence="2" key="1">
    <citation type="submission" date="2018-02" db="EMBL/GenBank/DDBJ databases">
        <title>Rhizophora mucronata_Transcriptome.</title>
        <authorList>
            <person name="Meera S.P."/>
            <person name="Sreeshan A."/>
            <person name="Augustine A."/>
        </authorList>
    </citation>
    <scope>NUCLEOTIDE SEQUENCE</scope>
    <source>
        <tissue evidence="2">Leaf</tissue>
    </source>
</reference>
<dbReference type="EMBL" id="GGEC01064981">
    <property type="protein sequence ID" value="MBX45465.1"/>
    <property type="molecule type" value="Transcribed_RNA"/>
</dbReference>
<organism evidence="2">
    <name type="scientific">Rhizophora mucronata</name>
    <name type="common">Asiatic mangrove</name>
    <dbReference type="NCBI Taxonomy" id="61149"/>
    <lineage>
        <taxon>Eukaryota</taxon>
        <taxon>Viridiplantae</taxon>
        <taxon>Streptophyta</taxon>
        <taxon>Embryophyta</taxon>
        <taxon>Tracheophyta</taxon>
        <taxon>Spermatophyta</taxon>
        <taxon>Magnoliopsida</taxon>
        <taxon>eudicotyledons</taxon>
        <taxon>Gunneridae</taxon>
        <taxon>Pentapetalae</taxon>
        <taxon>rosids</taxon>
        <taxon>fabids</taxon>
        <taxon>Malpighiales</taxon>
        <taxon>Rhizophoraceae</taxon>
        <taxon>Rhizophora</taxon>
    </lineage>
</organism>
<evidence type="ECO:0000313" key="2">
    <source>
        <dbReference type="EMBL" id="MBX45465.1"/>
    </source>
</evidence>
<proteinExistence type="predicted"/>
<accession>A0A2P2NSP9</accession>
<feature type="transmembrane region" description="Helical" evidence="1">
    <location>
        <begin position="6"/>
        <end position="31"/>
    </location>
</feature>
<name>A0A2P2NSP9_RHIMU</name>
<keyword evidence="1" id="KW-0472">Membrane</keyword>
<dbReference type="AlphaFoldDB" id="A0A2P2NSP9"/>
<keyword evidence="1" id="KW-1133">Transmembrane helix</keyword>
<sequence>MLPLLIALSLFNPIFGMIFVLTNFPWGFLLLRGLLGIIKP</sequence>
<protein>
    <submittedName>
        <fullName evidence="2">Uncharacterized protein</fullName>
    </submittedName>
</protein>
<evidence type="ECO:0000256" key="1">
    <source>
        <dbReference type="SAM" id="Phobius"/>
    </source>
</evidence>
<keyword evidence="1" id="KW-0812">Transmembrane</keyword>